<reference evidence="1" key="1">
    <citation type="submission" date="2022-10" db="EMBL/GenBank/DDBJ databases">
        <title>Genome Sequence of Xylaria curta.</title>
        <authorList>
            <person name="Buettner E."/>
        </authorList>
    </citation>
    <scope>NUCLEOTIDE SEQUENCE</scope>
    <source>
        <strain evidence="1">Babe10</strain>
    </source>
</reference>
<proteinExistence type="predicted"/>
<keyword evidence="2" id="KW-1185">Reference proteome</keyword>
<accession>A0ACC1PNT8</accession>
<evidence type="ECO:0000313" key="2">
    <source>
        <dbReference type="Proteomes" id="UP001143856"/>
    </source>
</evidence>
<sequence length="157" mass="17065">MKFSARVLLAFCLSGALADLPYRDFEGRDVHIDAPVPSRSTIFQATEPQYPTGTGSGGYSPTDTQTQTSDSKFKFRYISYNSTRPTAHPTGGHPYPGRPHGPNVLLETPPYPTSTQPFSGDSEGAVYTMRTVTRTRGPSEEFPHGTGSPYPYGLGSR</sequence>
<protein>
    <submittedName>
        <fullName evidence="1">Uncharacterized protein</fullName>
    </submittedName>
</protein>
<dbReference type="Proteomes" id="UP001143856">
    <property type="component" value="Unassembled WGS sequence"/>
</dbReference>
<evidence type="ECO:0000313" key="1">
    <source>
        <dbReference type="EMBL" id="KAJ2997750.1"/>
    </source>
</evidence>
<organism evidence="1 2">
    <name type="scientific">Xylaria curta</name>
    <dbReference type="NCBI Taxonomy" id="42375"/>
    <lineage>
        <taxon>Eukaryota</taxon>
        <taxon>Fungi</taxon>
        <taxon>Dikarya</taxon>
        <taxon>Ascomycota</taxon>
        <taxon>Pezizomycotina</taxon>
        <taxon>Sordariomycetes</taxon>
        <taxon>Xylariomycetidae</taxon>
        <taxon>Xylariales</taxon>
        <taxon>Xylariaceae</taxon>
        <taxon>Xylaria</taxon>
    </lineage>
</organism>
<name>A0ACC1PNT8_9PEZI</name>
<gene>
    <name evidence="1" type="ORF">NUW58_g552</name>
</gene>
<comment type="caution">
    <text evidence="1">The sequence shown here is derived from an EMBL/GenBank/DDBJ whole genome shotgun (WGS) entry which is preliminary data.</text>
</comment>
<dbReference type="EMBL" id="JAPDGR010000048">
    <property type="protein sequence ID" value="KAJ2997750.1"/>
    <property type="molecule type" value="Genomic_DNA"/>
</dbReference>